<dbReference type="Pfam" id="PF00067">
    <property type="entry name" value="p450"/>
    <property type="match status" value="1"/>
</dbReference>
<organism evidence="8 9">
    <name type="scientific">Caldimonas mangrovi</name>
    <dbReference type="NCBI Taxonomy" id="2944811"/>
    <lineage>
        <taxon>Bacteria</taxon>
        <taxon>Pseudomonadati</taxon>
        <taxon>Pseudomonadota</taxon>
        <taxon>Betaproteobacteria</taxon>
        <taxon>Burkholderiales</taxon>
        <taxon>Sphaerotilaceae</taxon>
        <taxon>Caldimonas</taxon>
    </lineage>
</organism>
<sequence>MPRIPHDSRPDSSLALLADPYGYIGRRCVEFGTDLFEARLLLRRTICMTGPNAAALFYDRSRFQRTGAAPEPLRATLFGQGGVQGLDGDAHRHRKAMFMSLVTAAQVDALARRFEDELQTAARQWSRQPQVVLYDALHEPLTQAVCGWAGVPLETSEVSLRTTDLVALFDQAAAPGLGHFRARAARKRSEAWAVALVEALRAGRLSAPPGSPLEAVALHRDENEQWLPPRVAAVELLNVLRPTLAVSVFIVFVAHALHLHPECRLALQQREAGYADCFVQEVRRHYPFFPAVVARVREDFEWRGYPFPAGRRVMLDLYGTNHDSRAWRDPLAFEPARFRERTPTPFEFVPQGGAEPHKHHRCPGEGIAVELMKVAAVFFSTRLNYEVPLQDLLLDMKRLPALPRDRFVIASVRVAA</sequence>
<dbReference type="Gene3D" id="1.10.630.10">
    <property type="entry name" value="Cytochrome P450"/>
    <property type="match status" value="1"/>
</dbReference>
<evidence type="ECO:0000256" key="6">
    <source>
        <dbReference type="ARBA" id="ARBA00023004"/>
    </source>
</evidence>
<dbReference type="InterPro" id="IPR036396">
    <property type="entry name" value="Cyt_P450_sf"/>
</dbReference>
<dbReference type="PRINTS" id="PR00463">
    <property type="entry name" value="EP450I"/>
</dbReference>
<comment type="cofactor">
    <cofactor evidence="1">
        <name>heme</name>
        <dbReference type="ChEBI" id="CHEBI:30413"/>
    </cofactor>
</comment>
<keyword evidence="3" id="KW-0349">Heme</keyword>
<keyword evidence="5" id="KW-0560">Oxidoreductase</keyword>
<dbReference type="CDD" id="cd11067">
    <property type="entry name" value="CYP152"/>
    <property type="match status" value="1"/>
</dbReference>
<dbReference type="PANTHER" id="PTHR24286:SF24">
    <property type="entry name" value="LANOSTEROL 14-ALPHA DEMETHYLASE"/>
    <property type="match status" value="1"/>
</dbReference>
<gene>
    <name evidence="8" type="ORF">M8A51_17125</name>
</gene>
<keyword evidence="7" id="KW-0503">Monooxygenase</keyword>
<evidence type="ECO:0000256" key="4">
    <source>
        <dbReference type="ARBA" id="ARBA00022723"/>
    </source>
</evidence>
<name>A0ABT0YR97_9BURK</name>
<evidence type="ECO:0000313" key="8">
    <source>
        <dbReference type="EMBL" id="MCM5681252.1"/>
    </source>
</evidence>
<dbReference type="InterPro" id="IPR001128">
    <property type="entry name" value="Cyt_P450"/>
</dbReference>
<dbReference type="Proteomes" id="UP001165541">
    <property type="component" value="Unassembled WGS sequence"/>
</dbReference>
<protein>
    <submittedName>
        <fullName evidence="8">Cytochrome P450</fullName>
    </submittedName>
</protein>
<evidence type="ECO:0000256" key="1">
    <source>
        <dbReference type="ARBA" id="ARBA00001971"/>
    </source>
</evidence>
<accession>A0ABT0YR97</accession>
<evidence type="ECO:0000313" key="9">
    <source>
        <dbReference type="Proteomes" id="UP001165541"/>
    </source>
</evidence>
<dbReference type="InterPro" id="IPR002401">
    <property type="entry name" value="Cyt_P450_E_grp-I"/>
</dbReference>
<proteinExistence type="inferred from homology"/>
<dbReference type="RefSeq" id="WP_251779730.1">
    <property type="nucleotide sequence ID" value="NZ_JAMKFE010000010.1"/>
</dbReference>
<comment type="caution">
    <text evidence="8">The sequence shown here is derived from an EMBL/GenBank/DDBJ whole genome shotgun (WGS) entry which is preliminary data.</text>
</comment>
<dbReference type="SUPFAM" id="SSF48264">
    <property type="entry name" value="Cytochrome P450"/>
    <property type="match status" value="1"/>
</dbReference>
<dbReference type="PANTHER" id="PTHR24286">
    <property type="entry name" value="CYTOCHROME P450 26"/>
    <property type="match status" value="1"/>
</dbReference>
<keyword evidence="9" id="KW-1185">Reference proteome</keyword>
<keyword evidence="6" id="KW-0408">Iron</keyword>
<dbReference type="EMBL" id="JAMKFE010000010">
    <property type="protein sequence ID" value="MCM5681252.1"/>
    <property type="molecule type" value="Genomic_DNA"/>
</dbReference>
<evidence type="ECO:0000256" key="5">
    <source>
        <dbReference type="ARBA" id="ARBA00023002"/>
    </source>
</evidence>
<evidence type="ECO:0000256" key="2">
    <source>
        <dbReference type="ARBA" id="ARBA00010617"/>
    </source>
</evidence>
<keyword evidence="4" id="KW-0479">Metal-binding</keyword>
<comment type="similarity">
    <text evidence="2">Belongs to the cytochrome P450 family.</text>
</comment>
<evidence type="ECO:0000256" key="7">
    <source>
        <dbReference type="ARBA" id="ARBA00023033"/>
    </source>
</evidence>
<evidence type="ECO:0000256" key="3">
    <source>
        <dbReference type="ARBA" id="ARBA00022617"/>
    </source>
</evidence>
<reference evidence="8" key="1">
    <citation type="submission" date="2022-05" db="EMBL/GenBank/DDBJ databases">
        <title>Schlegelella sp. nov., isolated from mangrove soil.</title>
        <authorList>
            <person name="Liu Y."/>
            <person name="Ge X."/>
            <person name="Liu W."/>
        </authorList>
    </citation>
    <scope>NUCLEOTIDE SEQUENCE</scope>
    <source>
        <strain evidence="8">S2-27</strain>
    </source>
</reference>